<reference evidence="2" key="1">
    <citation type="submission" date="2020-12" db="EMBL/GenBank/DDBJ databases">
        <title>Metabolic potential, ecology and presence of endohyphal bacteria is reflected in genomic diversity of Mucoromycotina.</title>
        <authorList>
            <person name="Muszewska A."/>
            <person name="Okrasinska A."/>
            <person name="Steczkiewicz K."/>
            <person name="Drgas O."/>
            <person name="Orlowska M."/>
            <person name="Perlinska-Lenart U."/>
            <person name="Aleksandrzak-Piekarczyk T."/>
            <person name="Szatraj K."/>
            <person name="Zielenkiewicz U."/>
            <person name="Pilsyk S."/>
            <person name="Malc E."/>
            <person name="Mieczkowski P."/>
            <person name="Kruszewska J.S."/>
            <person name="Biernat P."/>
            <person name="Pawlowska J."/>
        </authorList>
    </citation>
    <scope>NUCLEOTIDE SEQUENCE</scope>
    <source>
        <strain evidence="2">CBS 226.32</strain>
    </source>
</reference>
<gene>
    <name evidence="2" type="ORF">INT46_004249</name>
</gene>
<evidence type="ECO:0000313" key="2">
    <source>
        <dbReference type="EMBL" id="KAG2190041.1"/>
    </source>
</evidence>
<dbReference type="SUPFAM" id="SSF52047">
    <property type="entry name" value="RNI-like"/>
    <property type="match status" value="1"/>
</dbReference>
<dbReference type="Gene3D" id="3.80.10.10">
    <property type="entry name" value="Ribonuclease Inhibitor"/>
    <property type="match status" value="1"/>
</dbReference>
<organism evidence="2 3">
    <name type="scientific">Mucor plumbeus</name>
    <dbReference type="NCBI Taxonomy" id="97098"/>
    <lineage>
        <taxon>Eukaryota</taxon>
        <taxon>Fungi</taxon>
        <taxon>Fungi incertae sedis</taxon>
        <taxon>Mucoromycota</taxon>
        <taxon>Mucoromycotina</taxon>
        <taxon>Mucoromycetes</taxon>
        <taxon>Mucorales</taxon>
        <taxon>Mucorineae</taxon>
        <taxon>Mucoraceae</taxon>
        <taxon>Mucor</taxon>
    </lineage>
</organism>
<dbReference type="AlphaFoldDB" id="A0A8H7UL55"/>
<feature type="region of interest" description="Disordered" evidence="1">
    <location>
        <begin position="599"/>
        <end position="622"/>
    </location>
</feature>
<name>A0A8H7UL55_9FUNG</name>
<proteinExistence type="predicted"/>
<evidence type="ECO:0000256" key="1">
    <source>
        <dbReference type="SAM" id="MobiDB-lite"/>
    </source>
</evidence>
<dbReference type="EMBL" id="JAEPRC010001081">
    <property type="protein sequence ID" value="KAG2190041.1"/>
    <property type="molecule type" value="Genomic_DNA"/>
</dbReference>
<protein>
    <submittedName>
        <fullName evidence="2">Uncharacterized protein</fullName>
    </submittedName>
</protein>
<dbReference type="Proteomes" id="UP000650833">
    <property type="component" value="Unassembled WGS sequence"/>
</dbReference>
<comment type="caution">
    <text evidence="2">The sequence shown here is derived from an EMBL/GenBank/DDBJ whole genome shotgun (WGS) entry which is preliminary data.</text>
</comment>
<evidence type="ECO:0000313" key="3">
    <source>
        <dbReference type="Proteomes" id="UP000650833"/>
    </source>
</evidence>
<accession>A0A8H7UL55</accession>
<feature type="compositionally biased region" description="Acidic residues" evidence="1">
    <location>
        <begin position="604"/>
        <end position="618"/>
    </location>
</feature>
<dbReference type="InterPro" id="IPR032675">
    <property type="entry name" value="LRR_dom_sf"/>
</dbReference>
<keyword evidence="3" id="KW-1185">Reference proteome</keyword>
<sequence length="654" mass="75637">MNFITENSIKDFLQNVKEDSQLASSVESVQLINHHEISNIVEKCTKDIQHLRDLFVEHLSAEEIKEKTTSSFTIISLDETTYTIVIKQKAILLEEIDLLHRVFPNLKSIELYMFNLRLDERNISKISMAENAISNIDMTFNAFPPDMSKFVMYLFDGYGENLKSLKLKKGGNISNKDQKWDEPASAITQNGKKLLENNFYLPKLENVEICHFYQYFPMAEFVKCLAESGCVLQHAAFIGVAKSEQIVLHLKTMAQKSLKSLALDTYKFPNLETLKTFPLESLSLRWGDATVIDIISTLNVLPNIKELDLGYDVNYVHFSSEKYSKLNCKVSLESLTLYHAILDNIVLENVAQYLPKLVNMNLSNCKFGSSRVSSEESLSLKNFHLKQLILENCSLYSNKKDSIEKRMINKLNVIIDSPSNYNAKITSKNQASMAKYESLSNVKNEFSYYCFSETTSRPTNTLNIFLKFIKLIKLDETGLKSIEFYTKSAIRPREDIDNFENDDFVESFVEEDIEEKDLELGDEKEIEVQDLLNDIEKKKLKNSQEADNNYLYLSTDSSSSSDDEEEEERFVLKRKSMRLKNVSTRSERLIRSKKRVKYNHDISDNGEDEEENEVNDNDNSEKTRDRLKAFIENIRLYKPVIYVYPVKTMQGYYS</sequence>
<dbReference type="OrthoDB" id="2283560at2759"/>